<evidence type="ECO:0000256" key="3">
    <source>
        <dbReference type="ARBA" id="ARBA00022598"/>
    </source>
</evidence>
<evidence type="ECO:0000256" key="1">
    <source>
        <dbReference type="ARBA" id="ARBA00005594"/>
    </source>
</evidence>
<evidence type="ECO:0000256" key="9">
    <source>
        <dbReference type="HAMAP-Rule" id="MF_00126"/>
    </source>
</evidence>
<feature type="binding site" evidence="9">
    <location>
        <begin position="260"/>
        <end position="261"/>
    </location>
    <ligand>
        <name>ATP</name>
        <dbReference type="ChEBI" id="CHEBI:30616"/>
    </ligand>
</feature>
<feature type="binding site" evidence="9">
    <location>
        <begin position="36"/>
        <end position="38"/>
    </location>
    <ligand>
        <name>ATP</name>
        <dbReference type="ChEBI" id="CHEBI:30616"/>
    </ligand>
</feature>
<dbReference type="NCBIfam" id="TIGR00440">
    <property type="entry name" value="glnS"/>
    <property type="match status" value="1"/>
</dbReference>
<dbReference type="Pfam" id="PF20974">
    <property type="entry name" value="tRNA-synt_1c_C2"/>
    <property type="match status" value="1"/>
</dbReference>
<dbReference type="Pfam" id="PF00749">
    <property type="entry name" value="tRNA-synt_1c"/>
    <property type="match status" value="1"/>
</dbReference>
<evidence type="ECO:0000259" key="12">
    <source>
        <dbReference type="Pfam" id="PF03950"/>
    </source>
</evidence>
<gene>
    <name evidence="9 14" type="primary">glnS</name>
    <name evidence="14" type="ORF">GCM10011514_29740</name>
</gene>
<dbReference type="InterPro" id="IPR014729">
    <property type="entry name" value="Rossmann-like_a/b/a_fold"/>
</dbReference>
<dbReference type="InterPro" id="IPR020059">
    <property type="entry name" value="Glu/Gln-tRNA-synth_Ib_codon-bd"/>
</dbReference>
<evidence type="ECO:0000256" key="4">
    <source>
        <dbReference type="ARBA" id="ARBA00022741"/>
    </source>
</evidence>
<organism evidence="14 15">
    <name type="scientific">Emticicia aquatilis</name>
    <dbReference type="NCBI Taxonomy" id="1537369"/>
    <lineage>
        <taxon>Bacteria</taxon>
        <taxon>Pseudomonadati</taxon>
        <taxon>Bacteroidota</taxon>
        <taxon>Cytophagia</taxon>
        <taxon>Cytophagales</taxon>
        <taxon>Leadbetterellaceae</taxon>
        <taxon>Emticicia</taxon>
    </lineage>
</organism>
<evidence type="ECO:0000256" key="7">
    <source>
        <dbReference type="ARBA" id="ARBA00023146"/>
    </source>
</evidence>
<evidence type="ECO:0000256" key="6">
    <source>
        <dbReference type="ARBA" id="ARBA00022917"/>
    </source>
</evidence>
<dbReference type="EMBL" id="BMKK01000005">
    <property type="protein sequence ID" value="GGD63776.1"/>
    <property type="molecule type" value="Genomic_DNA"/>
</dbReference>
<dbReference type="InterPro" id="IPR022861">
    <property type="entry name" value="Gln_tRNA_ligase_bac"/>
</dbReference>
<feature type="domain" description="Glutamyl/glutaminyl-tRNA synthetase class Ib anti-codon binding" evidence="12">
    <location>
        <begin position="339"/>
        <end position="438"/>
    </location>
</feature>
<dbReference type="Proteomes" id="UP000609064">
    <property type="component" value="Unassembled WGS sequence"/>
</dbReference>
<dbReference type="FunFam" id="2.40.240.10:FF:000001">
    <property type="entry name" value="Glutamine--tRNA ligase"/>
    <property type="match status" value="1"/>
</dbReference>
<feature type="binding site" evidence="9">
    <location>
        <position position="231"/>
    </location>
    <ligand>
        <name>ATP</name>
        <dbReference type="ChEBI" id="CHEBI:30616"/>
    </ligand>
</feature>
<feature type="domain" description="Glutamyl/glutaminyl-tRNA synthetase class Ib catalytic" evidence="11">
    <location>
        <begin position="29"/>
        <end position="336"/>
    </location>
</feature>
<keyword evidence="15" id="KW-1185">Reference proteome</keyword>
<sequence>MAEATEKPLNFIEQIIEDDLAAGKNDGRVLTRFPPEPNGYLHIGHAKSICLNFGVAQRYGGKTNLRFDDTNPVTEETEYVESIKADVKWLGFDWAEELYASDYFDQLYEFAIKLIKKGLAYVDDSTSEEMAAMKGTPTVAGINSPYRERTIEENLDLFVRMKNGEFAEGTRVLRAKINMASTNMLMRDPIIYRIKFATHHRTGDKWCIYPMYDFAHGQSDSIEQITHSICTLEFVPHRELYDWCIESLEIFPSKQYEFARLNLSYAITSKRKLLQLVNENFVTGWDDPRMPTISGMRRRGYTPEAIREFCDRIGIAKRDNLIDVSLLEFCVREHLNKVATRVMAVLDPIKVVITNYPEGKVEELTAENNPEDHESGSRIMPFSREILIEKEDFMENPTKKYFRLGPGLMVRLKHAYIIKCDDVVKDENGEIIELHCSYIENSRSGNDTSGINVKGTIHWVSEAQAVDAEVRLYDRLFKVEDPSREDGDFKEYLNPESLQVITAKVEPALKNATLGTPYQFLRKGYFCLDPDSTTDKLVFNKTVGLKDTWAKEAGK</sequence>
<dbReference type="PANTHER" id="PTHR43097:SF5">
    <property type="entry name" value="GLUTAMATE--TRNA LIGASE"/>
    <property type="match status" value="1"/>
</dbReference>
<evidence type="ECO:0000313" key="15">
    <source>
        <dbReference type="Proteomes" id="UP000609064"/>
    </source>
</evidence>
<dbReference type="GO" id="GO:0005829">
    <property type="term" value="C:cytosol"/>
    <property type="evidence" value="ECO:0007669"/>
    <property type="project" value="TreeGrafter"/>
</dbReference>
<protein>
    <recommendedName>
        <fullName evidence="9">Glutamine--tRNA ligase</fullName>
        <ecNumber evidence="9">6.1.1.18</ecNumber>
    </recommendedName>
    <alternativeName>
        <fullName evidence="9">Glutaminyl-tRNA synthetase</fullName>
        <shortName evidence="9">GlnRS</shortName>
    </alternativeName>
</protein>
<comment type="similarity">
    <text evidence="1 9 10">Belongs to the class-I aminoacyl-tRNA synthetase family.</text>
</comment>
<dbReference type="NCBIfam" id="NF011291">
    <property type="entry name" value="PRK14703.1"/>
    <property type="match status" value="1"/>
</dbReference>
<dbReference type="GO" id="GO:0006425">
    <property type="term" value="P:glutaminyl-tRNA aminoacylation"/>
    <property type="evidence" value="ECO:0007669"/>
    <property type="project" value="UniProtKB-UniRule"/>
</dbReference>
<dbReference type="InterPro" id="IPR020056">
    <property type="entry name" value="Rbsml_bL25/Gln-tRNA_synth_N"/>
</dbReference>
<reference evidence="14" key="1">
    <citation type="journal article" date="2014" name="Int. J. Syst. Evol. Microbiol.">
        <title>Complete genome sequence of Corynebacterium casei LMG S-19264T (=DSM 44701T), isolated from a smear-ripened cheese.</title>
        <authorList>
            <consortium name="US DOE Joint Genome Institute (JGI-PGF)"/>
            <person name="Walter F."/>
            <person name="Albersmeier A."/>
            <person name="Kalinowski J."/>
            <person name="Ruckert C."/>
        </authorList>
    </citation>
    <scope>NUCLEOTIDE SEQUENCE</scope>
    <source>
        <strain evidence="14">CGMCC 1.15958</strain>
    </source>
</reference>
<feature type="binding site" evidence="9">
    <location>
        <begin position="42"/>
        <end position="48"/>
    </location>
    <ligand>
        <name>ATP</name>
        <dbReference type="ChEBI" id="CHEBI:30616"/>
    </ligand>
</feature>
<dbReference type="AlphaFoldDB" id="A0A916YW43"/>
<dbReference type="InterPro" id="IPR049437">
    <property type="entry name" value="tRNA-synt_1c_C2"/>
</dbReference>
<dbReference type="EC" id="6.1.1.18" evidence="9"/>
<keyword evidence="5 9" id="KW-0067">ATP-binding</keyword>
<dbReference type="RefSeq" id="WP_188766894.1">
    <property type="nucleotide sequence ID" value="NZ_BMKK01000005.1"/>
</dbReference>
<dbReference type="SUPFAM" id="SSF50715">
    <property type="entry name" value="Ribosomal protein L25-like"/>
    <property type="match status" value="1"/>
</dbReference>
<dbReference type="PROSITE" id="PS00178">
    <property type="entry name" value="AA_TRNA_LIGASE_I"/>
    <property type="match status" value="1"/>
</dbReference>
<dbReference type="InterPro" id="IPR050132">
    <property type="entry name" value="Gln/Glu-tRNA_Ligase"/>
</dbReference>
<comment type="caution">
    <text evidence="9">Lacks conserved residue(s) required for the propagation of feature annotation.</text>
</comment>
<name>A0A916YW43_9BACT</name>
<comment type="catalytic activity">
    <reaction evidence="8 9">
        <text>tRNA(Gln) + L-glutamine + ATP = L-glutaminyl-tRNA(Gln) + AMP + diphosphate</text>
        <dbReference type="Rhea" id="RHEA:20121"/>
        <dbReference type="Rhea" id="RHEA-COMP:9662"/>
        <dbReference type="Rhea" id="RHEA-COMP:9681"/>
        <dbReference type="ChEBI" id="CHEBI:30616"/>
        <dbReference type="ChEBI" id="CHEBI:33019"/>
        <dbReference type="ChEBI" id="CHEBI:58359"/>
        <dbReference type="ChEBI" id="CHEBI:78442"/>
        <dbReference type="ChEBI" id="CHEBI:78521"/>
        <dbReference type="ChEBI" id="CHEBI:456215"/>
        <dbReference type="EC" id="6.1.1.18"/>
    </reaction>
</comment>
<evidence type="ECO:0000259" key="11">
    <source>
        <dbReference type="Pfam" id="PF00749"/>
    </source>
</evidence>
<dbReference type="InterPro" id="IPR001412">
    <property type="entry name" value="aa-tRNA-synth_I_CS"/>
</dbReference>
<keyword evidence="2 9" id="KW-0963">Cytoplasm</keyword>
<dbReference type="Gene3D" id="3.40.50.620">
    <property type="entry name" value="HUPs"/>
    <property type="match status" value="1"/>
</dbReference>
<dbReference type="Pfam" id="PF03950">
    <property type="entry name" value="tRNA-synt_1c_C"/>
    <property type="match status" value="1"/>
</dbReference>
<comment type="caution">
    <text evidence="14">The sequence shown here is derived from an EMBL/GenBank/DDBJ whole genome shotgun (WGS) entry which is preliminary data.</text>
</comment>
<dbReference type="InterPro" id="IPR000924">
    <property type="entry name" value="Glu/Gln-tRNA-synth"/>
</dbReference>
<feature type="short sequence motif" description="'KMSKS' region" evidence="9">
    <location>
        <begin position="267"/>
        <end position="271"/>
    </location>
</feature>
<feature type="binding site" evidence="9">
    <location>
        <position position="212"/>
    </location>
    <ligand>
        <name>L-glutamine</name>
        <dbReference type="ChEBI" id="CHEBI:58359"/>
    </ligand>
</feature>
<dbReference type="InterPro" id="IPR020058">
    <property type="entry name" value="Glu/Gln-tRNA-synth_Ib_cat-dom"/>
</dbReference>
<feature type="binding site" evidence="9">
    <location>
        <position position="68"/>
    </location>
    <ligand>
        <name>L-glutamine</name>
        <dbReference type="ChEBI" id="CHEBI:58359"/>
    </ligand>
</feature>
<evidence type="ECO:0000313" key="14">
    <source>
        <dbReference type="EMBL" id="GGD63776.1"/>
    </source>
</evidence>
<comment type="subcellular location">
    <subcellularLocation>
        <location evidence="9">Cytoplasm</location>
    </subcellularLocation>
</comment>
<comment type="subunit">
    <text evidence="9">Monomer.</text>
</comment>
<keyword evidence="7 9" id="KW-0030">Aminoacyl-tRNA synthetase</keyword>
<feature type="domain" description="tRNA synthetases class I (E and Q) anti-codon binding" evidence="13">
    <location>
        <begin position="456"/>
        <end position="529"/>
    </location>
</feature>
<dbReference type="Gene3D" id="2.40.240.10">
    <property type="entry name" value="Ribosomal Protein L25, Chain P"/>
    <property type="match status" value="2"/>
</dbReference>
<evidence type="ECO:0000256" key="5">
    <source>
        <dbReference type="ARBA" id="ARBA00022840"/>
    </source>
</evidence>
<evidence type="ECO:0000256" key="10">
    <source>
        <dbReference type="RuleBase" id="RU363037"/>
    </source>
</evidence>
<accession>A0A916YW43</accession>
<dbReference type="FunFam" id="3.40.50.620:FF:000037">
    <property type="entry name" value="Glutamine--tRNA ligase cytoplasmic"/>
    <property type="match status" value="1"/>
</dbReference>
<keyword evidence="6 9" id="KW-0648">Protein biosynthesis</keyword>
<dbReference type="PANTHER" id="PTHR43097">
    <property type="entry name" value="GLUTAMINE-TRNA LIGASE"/>
    <property type="match status" value="1"/>
</dbReference>
<evidence type="ECO:0000256" key="8">
    <source>
        <dbReference type="ARBA" id="ARBA00048270"/>
    </source>
</evidence>
<dbReference type="InterPro" id="IPR004514">
    <property type="entry name" value="Gln-tRNA-synth"/>
</dbReference>
<feature type="short sequence motif" description="'HIGH' region" evidence="9">
    <location>
        <begin position="35"/>
        <end position="45"/>
    </location>
</feature>
<reference evidence="14" key="2">
    <citation type="submission" date="2020-09" db="EMBL/GenBank/DDBJ databases">
        <authorList>
            <person name="Sun Q."/>
            <person name="Zhou Y."/>
        </authorList>
    </citation>
    <scope>NUCLEOTIDE SEQUENCE</scope>
    <source>
        <strain evidence="14">CGMCC 1.15958</strain>
    </source>
</reference>
<dbReference type="GO" id="GO:0004819">
    <property type="term" value="F:glutamine-tRNA ligase activity"/>
    <property type="evidence" value="ECO:0007669"/>
    <property type="project" value="UniProtKB-UniRule"/>
</dbReference>
<dbReference type="PRINTS" id="PR00987">
    <property type="entry name" value="TRNASYNTHGLU"/>
</dbReference>
<proteinExistence type="inferred from homology"/>
<keyword evidence="3 9" id="KW-0436">Ligase</keyword>
<dbReference type="CDD" id="cd00807">
    <property type="entry name" value="GlnRS_core"/>
    <property type="match status" value="1"/>
</dbReference>
<dbReference type="SUPFAM" id="SSF52374">
    <property type="entry name" value="Nucleotidylyl transferase"/>
    <property type="match status" value="1"/>
</dbReference>
<keyword evidence="4 9" id="KW-0547">Nucleotide-binding</keyword>
<dbReference type="GO" id="GO:0005524">
    <property type="term" value="F:ATP binding"/>
    <property type="evidence" value="ECO:0007669"/>
    <property type="project" value="UniProtKB-UniRule"/>
</dbReference>
<dbReference type="InterPro" id="IPR011035">
    <property type="entry name" value="Ribosomal_bL25/Gln-tRNA_synth"/>
</dbReference>
<dbReference type="GO" id="GO:0006424">
    <property type="term" value="P:glutamyl-tRNA aminoacylation"/>
    <property type="evidence" value="ECO:0007669"/>
    <property type="project" value="UniProtKB-UniRule"/>
</dbReference>
<dbReference type="HAMAP" id="MF_00126">
    <property type="entry name" value="Gln_tRNA_synth"/>
    <property type="match status" value="1"/>
</dbReference>
<evidence type="ECO:0000256" key="2">
    <source>
        <dbReference type="ARBA" id="ARBA00022490"/>
    </source>
</evidence>
<evidence type="ECO:0000259" key="13">
    <source>
        <dbReference type="Pfam" id="PF20974"/>
    </source>
</evidence>